<feature type="transmembrane region" description="Helical" evidence="7">
    <location>
        <begin position="155"/>
        <end position="178"/>
    </location>
</feature>
<dbReference type="PANTHER" id="PTHR42709:SF6">
    <property type="entry name" value="UNDECAPRENYL PHOSPHATE TRANSPORTER A"/>
    <property type="match status" value="1"/>
</dbReference>
<dbReference type="GO" id="GO:0005886">
    <property type="term" value="C:plasma membrane"/>
    <property type="evidence" value="ECO:0007669"/>
    <property type="project" value="UniProtKB-SubCell"/>
</dbReference>
<keyword evidence="10" id="KW-1185">Reference proteome</keyword>
<comment type="similarity">
    <text evidence="2">Belongs to the DedA family.</text>
</comment>
<sequence>MTGTLLADAGHTSGLAGLVADWATRFMDLLGSPGAGLANALDSIIPVLPSEVILPLAGFAASRGSINLYAALVWTTIGSIVGSVVMYYIGAAFGRERVMGWAAKIPLVKPEEVEKTERFFRKHGAKAVFFGRMVPVIRSLISIPAGLERMSLPKFVLYTAAGSVIWNTIFVLAGYGLGANWTKVEEYGGIFSKAVIGLFILAIAYFIASRLVRRRRAAGPARDTPELDRADG</sequence>
<proteinExistence type="inferred from homology"/>
<evidence type="ECO:0000256" key="2">
    <source>
        <dbReference type="ARBA" id="ARBA00010792"/>
    </source>
</evidence>
<evidence type="ECO:0000256" key="6">
    <source>
        <dbReference type="ARBA" id="ARBA00023136"/>
    </source>
</evidence>
<evidence type="ECO:0000313" key="9">
    <source>
        <dbReference type="EMBL" id="GID14201.1"/>
    </source>
</evidence>
<name>A0A8J3J1U0_9ACTN</name>
<dbReference type="PANTHER" id="PTHR42709">
    <property type="entry name" value="ALKALINE PHOSPHATASE LIKE PROTEIN"/>
    <property type="match status" value="1"/>
</dbReference>
<dbReference type="EMBL" id="BOMB01000029">
    <property type="protein sequence ID" value="GID14201.1"/>
    <property type="molecule type" value="Genomic_DNA"/>
</dbReference>
<keyword evidence="3" id="KW-1003">Cell membrane</keyword>
<evidence type="ECO:0000259" key="8">
    <source>
        <dbReference type="Pfam" id="PF09335"/>
    </source>
</evidence>
<comment type="subcellular location">
    <subcellularLocation>
        <location evidence="1">Cell membrane</location>
        <topology evidence="1">Multi-pass membrane protein</topology>
    </subcellularLocation>
</comment>
<keyword evidence="6 7" id="KW-0472">Membrane</keyword>
<comment type="caution">
    <text evidence="9">The sequence shown here is derived from an EMBL/GenBank/DDBJ whole genome shotgun (WGS) entry which is preliminary data.</text>
</comment>
<evidence type="ECO:0000256" key="1">
    <source>
        <dbReference type="ARBA" id="ARBA00004651"/>
    </source>
</evidence>
<dbReference type="AlphaFoldDB" id="A0A8J3J1U0"/>
<evidence type="ECO:0000256" key="4">
    <source>
        <dbReference type="ARBA" id="ARBA00022692"/>
    </source>
</evidence>
<evidence type="ECO:0000256" key="7">
    <source>
        <dbReference type="SAM" id="Phobius"/>
    </source>
</evidence>
<organism evidence="9 10">
    <name type="scientific">Actinocatenispora rupis</name>
    <dbReference type="NCBI Taxonomy" id="519421"/>
    <lineage>
        <taxon>Bacteria</taxon>
        <taxon>Bacillati</taxon>
        <taxon>Actinomycetota</taxon>
        <taxon>Actinomycetes</taxon>
        <taxon>Micromonosporales</taxon>
        <taxon>Micromonosporaceae</taxon>
        <taxon>Actinocatenispora</taxon>
    </lineage>
</organism>
<feature type="domain" description="VTT" evidence="8">
    <location>
        <begin position="48"/>
        <end position="175"/>
    </location>
</feature>
<feature type="transmembrane region" description="Helical" evidence="7">
    <location>
        <begin position="68"/>
        <end position="89"/>
    </location>
</feature>
<dbReference type="InterPro" id="IPR051311">
    <property type="entry name" value="DedA_domain"/>
</dbReference>
<accession>A0A8J3J1U0</accession>
<evidence type="ECO:0000256" key="5">
    <source>
        <dbReference type="ARBA" id="ARBA00022989"/>
    </source>
</evidence>
<keyword evidence="4 7" id="KW-0812">Transmembrane</keyword>
<dbReference type="Pfam" id="PF09335">
    <property type="entry name" value="VTT_dom"/>
    <property type="match status" value="1"/>
</dbReference>
<feature type="transmembrane region" description="Helical" evidence="7">
    <location>
        <begin position="190"/>
        <end position="208"/>
    </location>
</feature>
<reference evidence="9" key="1">
    <citation type="submission" date="2021-01" db="EMBL/GenBank/DDBJ databases">
        <title>Whole genome shotgun sequence of Actinocatenispora rupis NBRC 107355.</title>
        <authorList>
            <person name="Komaki H."/>
            <person name="Tamura T."/>
        </authorList>
    </citation>
    <scope>NUCLEOTIDE SEQUENCE</scope>
    <source>
        <strain evidence="9">NBRC 107355</strain>
    </source>
</reference>
<gene>
    <name evidence="9" type="ORF">Aru02nite_50900</name>
</gene>
<keyword evidence="5 7" id="KW-1133">Transmembrane helix</keyword>
<protein>
    <recommendedName>
        <fullName evidence="8">VTT domain-containing protein</fullName>
    </recommendedName>
</protein>
<dbReference type="RefSeq" id="WP_203661942.1">
    <property type="nucleotide sequence ID" value="NZ_BAAAZM010000001.1"/>
</dbReference>
<dbReference type="InterPro" id="IPR032816">
    <property type="entry name" value="VTT_dom"/>
</dbReference>
<dbReference type="Proteomes" id="UP000612808">
    <property type="component" value="Unassembled WGS sequence"/>
</dbReference>
<evidence type="ECO:0000313" key="10">
    <source>
        <dbReference type="Proteomes" id="UP000612808"/>
    </source>
</evidence>
<evidence type="ECO:0000256" key="3">
    <source>
        <dbReference type="ARBA" id="ARBA00022475"/>
    </source>
</evidence>